<sequence length="333" mass="35462">MMSSEFRAVIVDKKEENVSVEVKSIGKEKLPEGELLIRVAYSSVNFKDGLAGLPDGNIVKSYPMVPGIDLAGTVVSSKDSRFNEGDQVIATSYDIGVSHFGGYSEFASIPADWALPVPQNMTLKEAMIYGTAGFTAALSIHRLEANGVSPDQGEVLVTGASGGVGSMAVAMLSKRGYQVVASTGKQEETDYLKKLGANRVISRQDVYDGNLKPLQKGEWQAAVDPVGGKSLASVLSRIKRGGAVAVSGLTGGSDVPTTVHPFILRGVSLLGVDSAYCPMTLRQEIWTRLASDLQIENADSLIDREVSLEEAPAAMRDILEGKVRGRVLVKIEC</sequence>
<dbReference type="InterPro" id="IPR014188">
    <property type="entry name" value="Acrylyl-CoA_reductase_AcuI"/>
</dbReference>
<dbReference type="AlphaFoldDB" id="A0A0C2W8F1"/>
<dbReference type="Proteomes" id="UP000031972">
    <property type="component" value="Unassembled WGS sequence"/>
</dbReference>
<dbReference type="InterPro" id="IPR011032">
    <property type="entry name" value="GroES-like_sf"/>
</dbReference>
<proteinExistence type="predicted"/>
<dbReference type="PATRIC" id="fig|220754.4.peg.198"/>
<dbReference type="InterPro" id="IPR013149">
    <property type="entry name" value="ADH-like_C"/>
</dbReference>
<comment type="caution">
    <text evidence="2">The sequence shown here is derived from an EMBL/GenBank/DDBJ whole genome shotgun (WGS) entry which is preliminary data.</text>
</comment>
<dbReference type="SMART" id="SM00829">
    <property type="entry name" value="PKS_ER"/>
    <property type="match status" value="1"/>
</dbReference>
<accession>A0A0C2W8F1</accession>
<keyword evidence="3" id="KW-1185">Reference proteome</keyword>
<dbReference type="GO" id="GO:0043957">
    <property type="term" value="F:acryloyl-CoA reductase (NADPH) activity"/>
    <property type="evidence" value="ECO:0007669"/>
    <property type="project" value="TreeGrafter"/>
</dbReference>
<dbReference type="NCBIfam" id="TIGR02823">
    <property type="entry name" value="oxido_YhdH"/>
    <property type="match status" value="1"/>
</dbReference>
<name>A0A0C2W8F1_9BACL</name>
<dbReference type="EMBL" id="JXRR01000001">
    <property type="protein sequence ID" value="KIL52866.1"/>
    <property type="molecule type" value="Genomic_DNA"/>
</dbReference>
<dbReference type="Pfam" id="PF08240">
    <property type="entry name" value="ADH_N"/>
    <property type="match status" value="1"/>
</dbReference>
<dbReference type="PANTHER" id="PTHR43677">
    <property type="entry name" value="SHORT-CHAIN DEHYDROGENASE/REDUCTASE"/>
    <property type="match status" value="1"/>
</dbReference>
<evidence type="ECO:0000313" key="2">
    <source>
        <dbReference type="EMBL" id="KIL52866.1"/>
    </source>
</evidence>
<dbReference type="InterPro" id="IPR036291">
    <property type="entry name" value="NAD(P)-bd_dom_sf"/>
</dbReference>
<reference evidence="2 3" key="1">
    <citation type="submission" date="2015-01" db="EMBL/GenBank/DDBJ databases">
        <title>Jeotgalibacillus campisalis genome sequencing.</title>
        <authorList>
            <person name="Goh K.M."/>
            <person name="Chan K.-G."/>
            <person name="Yaakop A.S."/>
            <person name="Ee R."/>
            <person name="Gan H.M."/>
            <person name="Chan C.S."/>
        </authorList>
    </citation>
    <scope>NUCLEOTIDE SEQUENCE [LARGE SCALE GENOMIC DNA]</scope>
    <source>
        <strain evidence="2 3">SF-57</strain>
    </source>
</reference>
<evidence type="ECO:0000259" key="1">
    <source>
        <dbReference type="SMART" id="SM00829"/>
    </source>
</evidence>
<organism evidence="2 3">
    <name type="scientific">Jeotgalibacillus campisalis</name>
    <dbReference type="NCBI Taxonomy" id="220754"/>
    <lineage>
        <taxon>Bacteria</taxon>
        <taxon>Bacillati</taxon>
        <taxon>Bacillota</taxon>
        <taxon>Bacilli</taxon>
        <taxon>Bacillales</taxon>
        <taxon>Caryophanaceae</taxon>
        <taxon>Jeotgalibacillus</taxon>
    </lineage>
</organism>
<feature type="domain" description="Enoyl reductase (ER)" evidence="1">
    <location>
        <begin position="14"/>
        <end position="329"/>
    </location>
</feature>
<dbReference type="InterPro" id="IPR051397">
    <property type="entry name" value="Zn-ADH-like_protein"/>
</dbReference>
<gene>
    <name evidence="2" type="ORF">KR50_01950</name>
</gene>
<dbReference type="SUPFAM" id="SSF51735">
    <property type="entry name" value="NAD(P)-binding Rossmann-fold domains"/>
    <property type="match status" value="1"/>
</dbReference>
<dbReference type="Gene3D" id="3.40.50.720">
    <property type="entry name" value="NAD(P)-binding Rossmann-like Domain"/>
    <property type="match status" value="1"/>
</dbReference>
<dbReference type="InterPro" id="IPR020843">
    <property type="entry name" value="ER"/>
</dbReference>
<dbReference type="SUPFAM" id="SSF50129">
    <property type="entry name" value="GroES-like"/>
    <property type="match status" value="1"/>
</dbReference>
<protein>
    <submittedName>
        <fullName evidence="2">Quinone oxidoreductase</fullName>
    </submittedName>
</protein>
<dbReference type="Pfam" id="PF00107">
    <property type="entry name" value="ADH_zinc_N"/>
    <property type="match status" value="1"/>
</dbReference>
<dbReference type="Gene3D" id="3.90.180.10">
    <property type="entry name" value="Medium-chain alcohol dehydrogenases, catalytic domain"/>
    <property type="match status" value="1"/>
</dbReference>
<evidence type="ECO:0000313" key="3">
    <source>
        <dbReference type="Proteomes" id="UP000031972"/>
    </source>
</evidence>
<dbReference type="InterPro" id="IPR013154">
    <property type="entry name" value="ADH-like_N"/>
</dbReference>
<dbReference type="PANTHER" id="PTHR43677:SF1">
    <property type="entry name" value="ACRYLYL-COA REDUCTASE ACUI-RELATED"/>
    <property type="match status" value="1"/>
</dbReference>